<accession>A0A9K3CU52</accession>
<keyword evidence="3" id="KW-1185">Reference proteome</keyword>
<feature type="coiled-coil region" evidence="1">
    <location>
        <begin position="563"/>
        <end position="590"/>
    </location>
</feature>
<evidence type="ECO:0000313" key="3">
    <source>
        <dbReference type="Proteomes" id="UP000265618"/>
    </source>
</evidence>
<sequence length="607" mass="68632">MANDTFIDTVTGSSYTITAADYSAIAALVETDTGTDTDTASDSEIVATVSALNDAKPVAEMQTVAWGSTIALAGDRIESYDSETLMDGFEITDDAFTAFVTGLNDIDPDYMIDSIVSNYQTPMAYRWTLCFLLDMSQYCSEVEMYLVSTVTVINTTTVSDSNDTNVNNNNTVTIQEPELADIQSELAAKPMKRKPFGTVGSEHAAAILNDPNRYTGWLLFSGISDQTSADVRKALFGDTTTFEEKLTEIAAKYGMDAAPQLHDDPVFGGILDMSVMDLYHKVADYIGDIPGNIKDVYTNLSDDFKNNENAMRMFNYLAESYEDFKTNVEDFHPVKAFQDWFDKHIKTNWFYQTYRFGAAPHEMGWIRVDRSVKWDTPENVRWSNLKEIEAEIPVEFGAVPEDKFEVEEDEEYENLVAGIASVADQGDVVKPKLYRDREMVTISKIADMVDDAQLLEIKRRNTVQEALNGLHDIDTELRQSRRVEKITDLIGRYIVEMDLYADRLNEKTRSDIILSHIVNHPVNDIVHAENMVEVFQAILEFSIGVRRGTIAFASQEISSCMCANKASRARRKYEAQIKREMAEYKKAQALRKKRFDREQAKKAFLYE</sequence>
<dbReference type="AlphaFoldDB" id="A0A9K3CU52"/>
<dbReference type="EMBL" id="BDIP01000967">
    <property type="protein sequence ID" value="GIQ83221.1"/>
    <property type="molecule type" value="Genomic_DNA"/>
</dbReference>
<evidence type="ECO:0000313" key="2">
    <source>
        <dbReference type="EMBL" id="GIQ83221.1"/>
    </source>
</evidence>
<protein>
    <submittedName>
        <fullName evidence="2">Uncharacterized protein</fullName>
    </submittedName>
</protein>
<comment type="caution">
    <text evidence="2">The sequence shown here is derived from an EMBL/GenBank/DDBJ whole genome shotgun (WGS) entry which is preliminary data.</text>
</comment>
<organism evidence="2 3">
    <name type="scientific">Kipferlia bialata</name>
    <dbReference type="NCBI Taxonomy" id="797122"/>
    <lineage>
        <taxon>Eukaryota</taxon>
        <taxon>Metamonada</taxon>
        <taxon>Carpediemonas-like organisms</taxon>
        <taxon>Kipferlia</taxon>
    </lineage>
</organism>
<reference evidence="2 3" key="1">
    <citation type="journal article" date="2018" name="PLoS ONE">
        <title>The draft genome of Kipferlia bialata reveals reductive genome evolution in fornicate parasites.</title>
        <authorList>
            <person name="Tanifuji G."/>
            <person name="Takabayashi S."/>
            <person name="Kume K."/>
            <person name="Takagi M."/>
            <person name="Nakayama T."/>
            <person name="Kamikawa R."/>
            <person name="Inagaki Y."/>
            <person name="Hashimoto T."/>
        </authorList>
    </citation>
    <scope>NUCLEOTIDE SEQUENCE [LARGE SCALE GENOMIC DNA]</scope>
    <source>
        <strain evidence="2">NY0173</strain>
    </source>
</reference>
<keyword evidence="1" id="KW-0175">Coiled coil</keyword>
<gene>
    <name evidence="2" type="ORF">KIPB_004508</name>
</gene>
<dbReference type="Proteomes" id="UP000265618">
    <property type="component" value="Unassembled WGS sequence"/>
</dbReference>
<proteinExistence type="predicted"/>
<name>A0A9K3CU52_9EUKA</name>
<evidence type="ECO:0000256" key="1">
    <source>
        <dbReference type="SAM" id="Coils"/>
    </source>
</evidence>